<dbReference type="PANTHER" id="PTHR47991">
    <property type="entry name" value="OXOGLUTARATE/IRON-DEPENDENT DIOXYGENASE"/>
    <property type="match status" value="1"/>
</dbReference>
<proteinExistence type="inferred from homology"/>
<protein>
    <recommendedName>
        <fullName evidence="9">Fe2OG dioxygenase domain-containing protein</fullName>
    </recommendedName>
</protein>
<dbReference type="SUPFAM" id="SSF51197">
    <property type="entry name" value="Clavaminate synthase-like"/>
    <property type="match status" value="1"/>
</dbReference>
<comment type="caution">
    <text evidence="10">The sequence shown here is derived from an EMBL/GenBank/DDBJ whole genome shotgun (WGS) entry which is preliminary data.</text>
</comment>
<evidence type="ECO:0000256" key="7">
    <source>
        <dbReference type="ARBA" id="ARBA00023004"/>
    </source>
</evidence>
<dbReference type="InterPro" id="IPR005123">
    <property type="entry name" value="Oxoglu/Fe-dep_dioxygenase_dom"/>
</dbReference>
<evidence type="ECO:0000313" key="11">
    <source>
        <dbReference type="Proteomes" id="UP001187192"/>
    </source>
</evidence>
<keyword evidence="7 8" id="KW-0408">Iron</keyword>
<keyword evidence="4" id="KW-0847">Vitamin C</keyword>
<dbReference type="Gene3D" id="2.60.120.330">
    <property type="entry name" value="B-lactam Antibiotic, Isopenicillin N Synthase, Chain"/>
    <property type="match status" value="1"/>
</dbReference>
<keyword evidence="5" id="KW-0223">Dioxygenase</keyword>
<keyword evidence="11" id="KW-1185">Reference proteome</keyword>
<dbReference type="PROSITE" id="PS51471">
    <property type="entry name" value="FE2OG_OXY"/>
    <property type="match status" value="1"/>
</dbReference>
<dbReference type="Pfam" id="PF14226">
    <property type="entry name" value="DIOX_N"/>
    <property type="match status" value="1"/>
</dbReference>
<dbReference type="GO" id="GO:0051213">
    <property type="term" value="F:dioxygenase activity"/>
    <property type="evidence" value="ECO:0007669"/>
    <property type="project" value="UniProtKB-KW"/>
</dbReference>
<gene>
    <name evidence="10" type="ORF">TIFTF001_033252</name>
</gene>
<dbReference type="AlphaFoldDB" id="A0AA88DYS2"/>
<comment type="similarity">
    <text evidence="2 8">Belongs to the iron/ascorbate-dependent oxidoreductase family.</text>
</comment>
<evidence type="ECO:0000256" key="6">
    <source>
        <dbReference type="ARBA" id="ARBA00023002"/>
    </source>
</evidence>
<dbReference type="GO" id="GO:0046872">
    <property type="term" value="F:metal ion binding"/>
    <property type="evidence" value="ECO:0007669"/>
    <property type="project" value="UniProtKB-KW"/>
</dbReference>
<evidence type="ECO:0000256" key="4">
    <source>
        <dbReference type="ARBA" id="ARBA00022896"/>
    </source>
</evidence>
<comment type="cofactor">
    <cofactor evidence="1">
        <name>L-ascorbate</name>
        <dbReference type="ChEBI" id="CHEBI:38290"/>
    </cofactor>
</comment>
<dbReference type="GO" id="GO:0031418">
    <property type="term" value="F:L-ascorbic acid binding"/>
    <property type="evidence" value="ECO:0007669"/>
    <property type="project" value="UniProtKB-KW"/>
</dbReference>
<dbReference type="InterPro" id="IPR027443">
    <property type="entry name" value="IPNS-like_sf"/>
</dbReference>
<dbReference type="InterPro" id="IPR026992">
    <property type="entry name" value="DIOX_N"/>
</dbReference>
<dbReference type="InterPro" id="IPR050295">
    <property type="entry name" value="Plant_2OG-oxidoreductases"/>
</dbReference>
<dbReference type="InterPro" id="IPR044861">
    <property type="entry name" value="IPNS-like_FE2OG_OXY"/>
</dbReference>
<evidence type="ECO:0000256" key="3">
    <source>
        <dbReference type="ARBA" id="ARBA00022723"/>
    </source>
</evidence>
<organism evidence="10 11">
    <name type="scientific">Ficus carica</name>
    <name type="common">Common fig</name>
    <dbReference type="NCBI Taxonomy" id="3494"/>
    <lineage>
        <taxon>Eukaryota</taxon>
        <taxon>Viridiplantae</taxon>
        <taxon>Streptophyta</taxon>
        <taxon>Embryophyta</taxon>
        <taxon>Tracheophyta</taxon>
        <taxon>Spermatophyta</taxon>
        <taxon>Magnoliopsida</taxon>
        <taxon>eudicotyledons</taxon>
        <taxon>Gunneridae</taxon>
        <taxon>Pentapetalae</taxon>
        <taxon>rosids</taxon>
        <taxon>fabids</taxon>
        <taxon>Rosales</taxon>
        <taxon>Moraceae</taxon>
        <taxon>Ficeae</taxon>
        <taxon>Ficus</taxon>
    </lineage>
</organism>
<reference evidence="10" key="1">
    <citation type="submission" date="2023-07" db="EMBL/GenBank/DDBJ databases">
        <title>draft genome sequence of fig (Ficus carica).</title>
        <authorList>
            <person name="Takahashi T."/>
            <person name="Nishimura K."/>
        </authorList>
    </citation>
    <scope>NUCLEOTIDE SEQUENCE</scope>
</reference>
<keyword evidence="6 8" id="KW-0560">Oxidoreductase</keyword>
<keyword evidence="3 8" id="KW-0479">Metal-binding</keyword>
<evidence type="ECO:0000256" key="5">
    <source>
        <dbReference type="ARBA" id="ARBA00022964"/>
    </source>
</evidence>
<evidence type="ECO:0000313" key="10">
    <source>
        <dbReference type="EMBL" id="GMN64183.1"/>
    </source>
</evidence>
<evidence type="ECO:0000256" key="1">
    <source>
        <dbReference type="ARBA" id="ARBA00001961"/>
    </source>
</evidence>
<evidence type="ECO:0000256" key="2">
    <source>
        <dbReference type="ARBA" id="ARBA00008056"/>
    </source>
</evidence>
<dbReference type="Proteomes" id="UP001187192">
    <property type="component" value="Unassembled WGS sequence"/>
</dbReference>
<dbReference type="Pfam" id="PF03171">
    <property type="entry name" value="2OG-FeII_Oxy"/>
    <property type="match status" value="1"/>
</dbReference>
<dbReference type="EMBL" id="BTGU01000170">
    <property type="protein sequence ID" value="GMN64183.1"/>
    <property type="molecule type" value="Genomic_DNA"/>
</dbReference>
<feature type="domain" description="Fe2OG dioxygenase" evidence="9">
    <location>
        <begin position="210"/>
        <end position="311"/>
    </location>
</feature>
<evidence type="ECO:0000256" key="8">
    <source>
        <dbReference type="RuleBase" id="RU003682"/>
    </source>
</evidence>
<sequence length="361" mass="40442">MAPTIAITTNTEPSKVTELVLNKGFGVKGLSESGITCLPNQYIQPLEERITVSEAMPGGSIPIIDMSNWDDLKMEELICDAAEKWGFFQIVNHGVPIQVLEKVQEATHRFFGLPAEEKNKYSKENSVSNNVRYGTSFTPQAENALEWKDYLSLFYVSDDEASALWPAACKDEALEYMKKTELVIKRLLGVLMRRLNVTEIAGEKENLLIGSKRINLNYYPICPNPELTVGVGRHSDVSTLTILLQDEIGGLYVRVEESDNWIHVPPVKGSLVINVGDALQIMSNGRYKSVEHRVAANGKSERISVPIFVNPRPEDMICPFPEVFAAGGEEAIYKKVLYSDYVKHFFRKAHDGKRTVDFAKI</sequence>
<name>A0AA88DYS2_FICCA</name>
<accession>A0AA88DYS2</accession>
<dbReference type="GO" id="GO:0009805">
    <property type="term" value="P:coumarin biosynthetic process"/>
    <property type="evidence" value="ECO:0007669"/>
    <property type="project" value="UniProtKB-ARBA"/>
</dbReference>
<dbReference type="FunFam" id="2.60.120.330:FF:000023">
    <property type="entry name" value="Feruloyl CoA ortho-hydroxylase 1"/>
    <property type="match status" value="1"/>
</dbReference>
<evidence type="ECO:0000259" key="9">
    <source>
        <dbReference type="PROSITE" id="PS51471"/>
    </source>
</evidence>